<sequence>MKIRKWLTVAAVAIAAVVSLSIIYENVSSPPVGVNQGMQAPDFTLERGDVEGEKMSLKDQEGQFVILNLWASWCEPCIEELPLLSDMHTSYKDDGVVVLAVNMTTYERQIDNAFEFLDEHPVEMPILMDYDGEFLATYPLQALPTTYLINEDGVIVDIIVGELTDEMVERRITPFIDQRTA</sequence>
<dbReference type="Gene3D" id="3.40.30.10">
    <property type="entry name" value="Glutaredoxin"/>
    <property type="match status" value="1"/>
</dbReference>
<gene>
    <name evidence="3" type="ORF">JOD17_002699</name>
</gene>
<name>A0ABS2PDU7_9BACL</name>
<dbReference type="RefSeq" id="WP_204698300.1">
    <property type="nucleotide sequence ID" value="NZ_JAFBEC010000007.1"/>
</dbReference>
<accession>A0ABS2PDU7</accession>
<dbReference type="Proteomes" id="UP000741863">
    <property type="component" value="Unassembled WGS sequence"/>
</dbReference>
<proteinExistence type="predicted"/>
<organism evidence="3 4">
    <name type="scientific">Geomicrobium sediminis</name>
    <dbReference type="NCBI Taxonomy" id="1347788"/>
    <lineage>
        <taxon>Bacteria</taxon>
        <taxon>Bacillati</taxon>
        <taxon>Bacillota</taxon>
        <taxon>Bacilli</taxon>
        <taxon>Bacillales</taxon>
        <taxon>Geomicrobium</taxon>
    </lineage>
</organism>
<dbReference type="EMBL" id="JAFBEC010000007">
    <property type="protein sequence ID" value="MBM7633605.1"/>
    <property type="molecule type" value="Genomic_DNA"/>
</dbReference>
<dbReference type="CDD" id="cd02966">
    <property type="entry name" value="TlpA_like_family"/>
    <property type="match status" value="1"/>
</dbReference>
<protein>
    <submittedName>
        <fullName evidence="3">Peroxiredoxin</fullName>
    </submittedName>
</protein>
<evidence type="ECO:0000256" key="1">
    <source>
        <dbReference type="ARBA" id="ARBA00023157"/>
    </source>
</evidence>
<dbReference type="InterPro" id="IPR000866">
    <property type="entry name" value="AhpC/TSA"/>
</dbReference>
<dbReference type="InterPro" id="IPR036249">
    <property type="entry name" value="Thioredoxin-like_sf"/>
</dbReference>
<keyword evidence="4" id="KW-1185">Reference proteome</keyword>
<dbReference type="PANTHER" id="PTHR42852:SF13">
    <property type="entry name" value="PROTEIN DIPZ"/>
    <property type="match status" value="1"/>
</dbReference>
<dbReference type="PANTHER" id="PTHR42852">
    <property type="entry name" value="THIOL:DISULFIDE INTERCHANGE PROTEIN DSBE"/>
    <property type="match status" value="1"/>
</dbReference>
<reference evidence="3 4" key="1">
    <citation type="submission" date="2021-01" db="EMBL/GenBank/DDBJ databases">
        <title>Genomic Encyclopedia of Type Strains, Phase IV (KMG-IV): sequencing the most valuable type-strain genomes for metagenomic binning, comparative biology and taxonomic classification.</title>
        <authorList>
            <person name="Goeker M."/>
        </authorList>
    </citation>
    <scope>NUCLEOTIDE SEQUENCE [LARGE SCALE GENOMIC DNA]</scope>
    <source>
        <strain evidence="3 4">DSM 25540</strain>
    </source>
</reference>
<dbReference type="Pfam" id="PF00578">
    <property type="entry name" value="AhpC-TSA"/>
    <property type="match status" value="1"/>
</dbReference>
<dbReference type="InterPro" id="IPR013766">
    <property type="entry name" value="Thioredoxin_domain"/>
</dbReference>
<dbReference type="SUPFAM" id="SSF52833">
    <property type="entry name" value="Thioredoxin-like"/>
    <property type="match status" value="1"/>
</dbReference>
<comment type="caution">
    <text evidence="3">The sequence shown here is derived from an EMBL/GenBank/DDBJ whole genome shotgun (WGS) entry which is preliminary data.</text>
</comment>
<keyword evidence="1" id="KW-1015">Disulfide bond</keyword>
<feature type="domain" description="Thioredoxin" evidence="2">
    <location>
        <begin position="34"/>
        <end position="181"/>
    </location>
</feature>
<evidence type="ECO:0000259" key="2">
    <source>
        <dbReference type="PROSITE" id="PS51352"/>
    </source>
</evidence>
<evidence type="ECO:0000313" key="4">
    <source>
        <dbReference type="Proteomes" id="UP000741863"/>
    </source>
</evidence>
<dbReference type="PROSITE" id="PS51352">
    <property type="entry name" value="THIOREDOXIN_2"/>
    <property type="match status" value="1"/>
</dbReference>
<dbReference type="InterPro" id="IPR050553">
    <property type="entry name" value="Thioredoxin_ResA/DsbE_sf"/>
</dbReference>
<evidence type="ECO:0000313" key="3">
    <source>
        <dbReference type="EMBL" id="MBM7633605.1"/>
    </source>
</evidence>